<dbReference type="PANTHER" id="PTHR30480:SF16">
    <property type="entry name" value="GLYCOSIDE HYDROLASE FAMILY 3 DOMAIN PROTEIN"/>
    <property type="match status" value="1"/>
</dbReference>
<comment type="similarity">
    <text evidence="1">Belongs to the glycosyl hydrolase 3 family.</text>
</comment>
<evidence type="ECO:0000259" key="4">
    <source>
        <dbReference type="Pfam" id="PF00933"/>
    </source>
</evidence>
<dbReference type="Proteomes" id="UP000316659">
    <property type="component" value="Unassembled WGS sequence"/>
</dbReference>
<dbReference type="InterPro" id="IPR036962">
    <property type="entry name" value="Glyco_hydro_3_N_sf"/>
</dbReference>
<dbReference type="GO" id="GO:0009254">
    <property type="term" value="P:peptidoglycan turnover"/>
    <property type="evidence" value="ECO:0007669"/>
    <property type="project" value="TreeGrafter"/>
</dbReference>
<organism evidence="5 6">
    <name type="scientific">Cellulosimicrobium cellulans</name>
    <name type="common">Arthrobacter luteus</name>
    <dbReference type="NCBI Taxonomy" id="1710"/>
    <lineage>
        <taxon>Bacteria</taxon>
        <taxon>Bacillati</taxon>
        <taxon>Actinomycetota</taxon>
        <taxon>Actinomycetes</taxon>
        <taxon>Micrococcales</taxon>
        <taxon>Promicromonosporaceae</taxon>
        <taxon>Cellulosimicrobium</taxon>
    </lineage>
</organism>
<dbReference type="PANTHER" id="PTHR30480">
    <property type="entry name" value="BETA-HEXOSAMINIDASE-RELATED"/>
    <property type="match status" value="1"/>
</dbReference>
<dbReference type="GO" id="GO:0004553">
    <property type="term" value="F:hydrolase activity, hydrolyzing O-glycosyl compounds"/>
    <property type="evidence" value="ECO:0007669"/>
    <property type="project" value="InterPro"/>
</dbReference>
<comment type="caution">
    <text evidence="5">The sequence shown here is derived from an EMBL/GenBank/DDBJ whole genome shotgun (WGS) entry which is preliminary data.</text>
</comment>
<gene>
    <name evidence="5" type="ORF">CCE02nite_26540</name>
</gene>
<dbReference type="InterPro" id="IPR050226">
    <property type="entry name" value="NagZ_Beta-hexosaminidase"/>
</dbReference>
<protein>
    <submittedName>
        <fullName evidence="5">Beta-glucosidase</fullName>
    </submittedName>
</protein>
<dbReference type="RefSeq" id="WP_141390101.1">
    <property type="nucleotide sequence ID" value="NZ_BJNZ01000017.1"/>
</dbReference>
<dbReference type="EMBL" id="BJNZ01000017">
    <property type="protein sequence ID" value="GED10655.1"/>
    <property type="molecule type" value="Genomic_DNA"/>
</dbReference>
<evidence type="ECO:0000313" key="6">
    <source>
        <dbReference type="Proteomes" id="UP000316659"/>
    </source>
</evidence>
<accession>A0A4Y4E448</accession>
<dbReference type="InterPro" id="IPR001764">
    <property type="entry name" value="Glyco_hydro_3_N"/>
</dbReference>
<dbReference type="SUPFAM" id="SSF51445">
    <property type="entry name" value="(Trans)glycosidases"/>
    <property type="match status" value="1"/>
</dbReference>
<keyword evidence="2" id="KW-0378">Hydrolase</keyword>
<feature type="domain" description="Glycoside hydrolase family 3 N-terminal" evidence="4">
    <location>
        <begin position="46"/>
        <end position="363"/>
    </location>
</feature>
<sequence>MSDATSAPVPAPVDDDDVVRAVNGVLLPGFTGTDSLPAWLHEAARDGLAGVVLFGHNTPDVATASRLTSLLRGASPDVLVAIDEEGGDVSRLQAATGSSLPGSAALGVVDDVAVTEEVGAAFGRLLTATGVDLDLAPDLDVNSDPGNPVIGVRSFGADPALVARHGAAFVRGLHAGGTGACGKHFPGHGATNVDSHLALPVVDASLAELRARDLPPFVATMTPGGSSGAGADDDARLDAVMTAHVVVPALGPLPATLEPAVGALVRELGYDGPIVTDALDMGAVAAYAETGPGGTGAEGVPTHGIGEVAVRAIEAGADLLCLGTTVGRDDEALFRQAQVALLSAVASGRVPLDRLRASAARTATARTAIRTRQAASGIVPSPESAATALDALERVGSDVAARAVRFADPAPGPGPVLTAAPDVVDLRLRFDHAAGRTAQHVQRAFDDAFGTGVRHLRPTDAAAWTQAFDAVRSSDRPLVVLTREPVPGSDERGRLDALLAERPDAVVVHTGFPGAVAQWFGRGADETVPVGAVPGDGARPVVVVACGTGRANARAAVALLTGTRWSSEAAGRGAFASDIEGEEH</sequence>
<name>A0A4Y4E448_CELCE</name>
<dbReference type="Pfam" id="PF00933">
    <property type="entry name" value="Glyco_hydro_3"/>
    <property type="match status" value="1"/>
</dbReference>
<proteinExistence type="inferred from homology"/>
<dbReference type="InterPro" id="IPR017853">
    <property type="entry name" value="GH"/>
</dbReference>
<keyword evidence="3" id="KW-0326">Glycosidase</keyword>
<reference evidence="5 6" key="1">
    <citation type="submission" date="2019-06" db="EMBL/GenBank/DDBJ databases">
        <title>Whole genome shotgun sequence of Cellulosimicrobium cellulans NBRC 15516.</title>
        <authorList>
            <person name="Hosoyama A."/>
            <person name="Uohara A."/>
            <person name="Ohji S."/>
            <person name="Ichikawa N."/>
        </authorList>
    </citation>
    <scope>NUCLEOTIDE SEQUENCE [LARGE SCALE GENOMIC DNA]</scope>
    <source>
        <strain evidence="5 6">NBRC 15516</strain>
    </source>
</reference>
<evidence type="ECO:0000256" key="3">
    <source>
        <dbReference type="ARBA" id="ARBA00023295"/>
    </source>
</evidence>
<evidence type="ECO:0000313" key="5">
    <source>
        <dbReference type="EMBL" id="GED10655.1"/>
    </source>
</evidence>
<evidence type="ECO:0000256" key="1">
    <source>
        <dbReference type="ARBA" id="ARBA00005336"/>
    </source>
</evidence>
<dbReference type="AlphaFoldDB" id="A0A4Y4E448"/>
<dbReference type="GO" id="GO:0005975">
    <property type="term" value="P:carbohydrate metabolic process"/>
    <property type="evidence" value="ECO:0007669"/>
    <property type="project" value="InterPro"/>
</dbReference>
<dbReference type="Gene3D" id="3.20.20.300">
    <property type="entry name" value="Glycoside hydrolase, family 3, N-terminal domain"/>
    <property type="match status" value="1"/>
</dbReference>
<evidence type="ECO:0000256" key="2">
    <source>
        <dbReference type="ARBA" id="ARBA00022801"/>
    </source>
</evidence>